<dbReference type="EMBL" id="JAQQBR010001836">
    <property type="protein sequence ID" value="KAK0159758.1"/>
    <property type="molecule type" value="Genomic_DNA"/>
</dbReference>
<dbReference type="SUPFAM" id="SSF81778">
    <property type="entry name" value="Crustacean CHH/MIH/GIH neurohormone"/>
    <property type="match status" value="1"/>
</dbReference>
<evidence type="ECO:0000256" key="7">
    <source>
        <dbReference type="SAM" id="Phobius"/>
    </source>
</evidence>
<feature type="transmembrane region" description="Helical" evidence="7">
    <location>
        <begin position="47"/>
        <end position="66"/>
    </location>
</feature>
<dbReference type="InterPro" id="IPR018251">
    <property type="entry name" value="Crust_neurhormone_CS"/>
</dbReference>
<dbReference type="GO" id="GO:0005184">
    <property type="term" value="F:neuropeptide hormone activity"/>
    <property type="evidence" value="ECO:0007669"/>
    <property type="project" value="InterPro"/>
</dbReference>
<dbReference type="PRINTS" id="PR00550">
    <property type="entry name" value="HYPRGLYCEMIC"/>
</dbReference>
<keyword evidence="9" id="KW-1185">Reference proteome</keyword>
<dbReference type="PANTHER" id="PTHR35981">
    <property type="entry name" value="ION TRANSPORT PEPTIDE, ISOFORM C"/>
    <property type="match status" value="1"/>
</dbReference>
<dbReference type="PROSITE" id="PS01250">
    <property type="entry name" value="CHH_MIH_GIH"/>
    <property type="match status" value="1"/>
</dbReference>
<keyword evidence="7" id="KW-0472">Membrane</keyword>
<dbReference type="Proteomes" id="UP001168972">
    <property type="component" value="Unassembled WGS sequence"/>
</dbReference>
<protein>
    <submittedName>
        <fullName evidence="8">Uncharacterized protein</fullName>
    </submittedName>
</protein>
<dbReference type="Pfam" id="PF01147">
    <property type="entry name" value="Crust_neurohorm"/>
    <property type="match status" value="1"/>
</dbReference>
<dbReference type="Gene3D" id="1.10.2010.10">
    <property type="entry name" value="Crustacean CHH/MIH/GIH neurohormone"/>
    <property type="match status" value="1"/>
</dbReference>
<keyword evidence="7" id="KW-1133">Transmembrane helix</keyword>
<name>A0AA39C8E6_MICHY</name>
<dbReference type="InterPro" id="IPR031098">
    <property type="entry name" value="Crust_neurohorm"/>
</dbReference>
<comment type="subcellular location">
    <subcellularLocation>
        <location evidence="1">Secreted</location>
    </subcellularLocation>
</comment>
<organism evidence="8 9">
    <name type="scientific">Microctonus hyperodae</name>
    <name type="common">Parasitoid wasp</name>
    <dbReference type="NCBI Taxonomy" id="165561"/>
    <lineage>
        <taxon>Eukaryota</taxon>
        <taxon>Metazoa</taxon>
        <taxon>Ecdysozoa</taxon>
        <taxon>Arthropoda</taxon>
        <taxon>Hexapoda</taxon>
        <taxon>Insecta</taxon>
        <taxon>Pterygota</taxon>
        <taxon>Neoptera</taxon>
        <taxon>Endopterygota</taxon>
        <taxon>Hymenoptera</taxon>
        <taxon>Apocrita</taxon>
        <taxon>Ichneumonoidea</taxon>
        <taxon>Braconidae</taxon>
        <taxon>Euphorinae</taxon>
        <taxon>Microctonus</taxon>
    </lineage>
</organism>
<feature type="disulfide bond" evidence="6">
    <location>
        <begin position="109"/>
        <end position="125"/>
    </location>
</feature>
<evidence type="ECO:0000313" key="8">
    <source>
        <dbReference type="EMBL" id="KAK0159758.1"/>
    </source>
</evidence>
<comment type="caution">
    <text evidence="8">The sequence shown here is derived from an EMBL/GenBank/DDBJ whole genome shotgun (WGS) entry which is preliminary data.</text>
</comment>
<dbReference type="GO" id="GO:0005576">
    <property type="term" value="C:extracellular region"/>
    <property type="evidence" value="ECO:0007669"/>
    <property type="project" value="UniProtKB-SubCell"/>
</dbReference>
<dbReference type="InterPro" id="IPR001166">
    <property type="entry name" value="Hyperglycemic"/>
</dbReference>
<feature type="disulfide bond" evidence="6">
    <location>
        <begin position="87"/>
        <end position="129"/>
    </location>
</feature>
<evidence type="ECO:0000256" key="3">
    <source>
        <dbReference type="ARBA" id="ARBA00022525"/>
    </source>
</evidence>
<evidence type="ECO:0000256" key="6">
    <source>
        <dbReference type="PIRSR" id="PIRSR631098-51"/>
    </source>
</evidence>
<keyword evidence="3" id="KW-0964">Secreted</keyword>
<reference evidence="8" key="2">
    <citation type="submission" date="2023-03" db="EMBL/GenBank/DDBJ databases">
        <authorList>
            <person name="Inwood S.N."/>
            <person name="Skelly J.G."/>
            <person name="Guhlin J."/>
            <person name="Harrop T.W.R."/>
            <person name="Goldson S.G."/>
            <person name="Dearden P.K."/>
        </authorList>
    </citation>
    <scope>NUCLEOTIDE SEQUENCE</scope>
    <source>
        <strain evidence="8">Lincoln</strain>
        <tissue evidence="8">Whole body</tissue>
    </source>
</reference>
<keyword evidence="4" id="KW-0372">Hormone</keyword>
<comment type="similarity">
    <text evidence="2">Belongs to the arthropod CHH/MIH/GIH/VIH hormone family.</text>
</comment>
<keyword evidence="7" id="KW-0812">Transmembrane</keyword>
<sequence>MKTKFEVIIWYKMNLIAKLMSVDSYNWTKIEKTLNQGYHQQRESKMFLYKLCTLLILVLIILMSCFNDTNAGARKRFRRSPLINLHCPNHYGFYENEKLSAILKLDKVCDDCYYLFREPFIHTSCRNNCFTSKYFKYCAENLLLDDDEMKQLKDNVKTLQPSLLEFWT</sequence>
<gene>
    <name evidence="8" type="ORF">PV327_010837</name>
</gene>
<dbReference type="AlphaFoldDB" id="A0AA39C8E6"/>
<evidence type="ECO:0000256" key="2">
    <source>
        <dbReference type="ARBA" id="ARBA00005447"/>
    </source>
</evidence>
<reference evidence="8" key="1">
    <citation type="journal article" date="2023" name="bioRxiv">
        <title>Scaffold-level genome assemblies of two parasitoid biocontrol wasps reveal the parthenogenesis mechanism and an associated novel virus.</title>
        <authorList>
            <person name="Inwood S."/>
            <person name="Skelly J."/>
            <person name="Guhlin J."/>
            <person name="Harrop T."/>
            <person name="Goldson S."/>
            <person name="Dearden P."/>
        </authorList>
    </citation>
    <scope>NUCLEOTIDE SEQUENCE</scope>
    <source>
        <strain evidence="8">Lincoln</strain>
        <tissue evidence="8">Whole body</tissue>
    </source>
</reference>
<keyword evidence="5 6" id="KW-1015">Disulfide bond</keyword>
<evidence type="ECO:0000313" key="9">
    <source>
        <dbReference type="Proteomes" id="UP001168972"/>
    </source>
</evidence>
<accession>A0AA39C8E6</accession>
<proteinExistence type="inferred from homology"/>
<dbReference type="InterPro" id="IPR035957">
    <property type="entry name" value="Crust_neurohorm_sf"/>
</dbReference>
<dbReference type="PANTHER" id="PTHR35981:SF2">
    <property type="entry name" value="ION TRANSPORT PEPTIDE, ISOFORM C"/>
    <property type="match status" value="1"/>
</dbReference>
<evidence type="ECO:0000256" key="5">
    <source>
        <dbReference type="ARBA" id="ARBA00023157"/>
    </source>
</evidence>
<feature type="disulfide bond" evidence="6">
    <location>
        <begin position="112"/>
        <end position="138"/>
    </location>
</feature>
<evidence type="ECO:0000256" key="4">
    <source>
        <dbReference type="ARBA" id="ARBA00022702"/>
    </source>
</evidence>
<dbReference type="GO" id="GO:0007623">
    <property type="term" value="P:circadian rhythm"/>
    <property type="evidence" value="ECO:0007669"/>
    <property type="project" value="TreeGrafter"/>
</dbReference>
<evidence type="ECO:0000256" key="1">
    <source>
        <dbReference type="ARBA" id="ARBA00004613"/>
    </source>
</evidence>